<evidence type="ECO:0000256" key="4">
    <source>
        <dbReference type="ARBA" id="ARBA00022692"/>
    </source>
</evidence>
<evidence type="ECO:0000256" key="2">
    <source>
        <dbReference type="ARBA" id="ARBA00007430"/>
    </source>
</evidence>
<dbReference type="GO" id="GO:0005886">
    <property type="term" value="C:plasma membrane"/>
    <property type="evidence" value="ECO:0007669"/>
    <property type="project" value="UniProtKB-SubCell"/>
</dbReference>
<name>A0A564ZH62_9BACT</name>
<dbReference type="PANTHER" id="PTHR30250">
    <property type="entry name" value="PST FAMILY PREDICTED COLANIC ACID TRANSPORTER"/>
    <property type="match status" value="1"/>
</dbReference>
<sequence length="508" mass="53840">MSSTPTSTLVFEGVRWRIASSGLRLVVQLVVAVIVARLLDPKDLGLLGLAVVVAALVSTISDVGIGAALVQRLNLAQIHIRVGFTLSLIAGILATAVVWTTAPTVAGFFQYPEMASVLRLLSLCSISENIGVVSRSLLLRKLDFKRQFWADATGNLVGYAGVSVGLVLLGYGVWGLAVGLVAGSLATSMTLLFMAPLSGGLSLARREAAEILRFGFGVSLTMLASYAATNADYFVVGTWLGTEALGFYRYAYQIAYLPTTFVTAELSLVLFPALAMIRGEPERLQLAYRRALVLVSAIVLPASVAIAISAPELVPVVLGDRWAGVILPLQILCVGGLFRAVYNLAGSLTKAGGMVYQQAVRYILYAVTVFGGSLVGMAWGLTGVSIGVVAALALISILMSQLSVHFLENSWRWFLGTHLPALLVALGVGAGGAMGSALGRMLELPPSIRLALILSGCLGGVVALPTRWLGPDMTDLLIQLAHRIPYQRLRGWLRWKAGETEASMWADG</sequence>
<feature type="transmembrane region" description="Helical" evidence="7">
    <location>
        <begin position="114"/>
        <end position="133"/>
    </location>
</feature>
<dbReference type="AlphaFoldDB" id="A0A564ZH62"/>
<feature type="transmembrane region" description="Helical" evidence="7">
    <location>
        <begin position="419"/>
        <end position="438"/>
    </location>
</feature>
<evidence type="ECO:0000256" key="6">
    <source>
        <dbReference type="ARBA" id="ARBA00023136"/>
    </source>
</evidence>
<dbReference type="CDD" id="cd13127">
    <property type="entry name" value="MATE_tuaB_like"/>
    <property type="match status" value="1"/>
</dbReference>
<evidence type="ECO:0000256" key="5">
    <source>
        <dbReference type="ARBA" id="ARBA00022989"/>
    </source>
</evidence>
<feature type="transmembrane region" description="Helical" evidence="7">
    <location>
        <begin position="291"/>
        <end position="310"/>
    </location>
</feature>
<feature type="transmembrane region" description="Helical" evidence="7">
    <location>
        <begin position="250"/>
        <end position="271"/>
    </location>
</feature>
<dbReference type="EMBL" id="CABIKM010000014">
    <property type="protein sequence ID" value="VUZ84493.1"/>
    <property type="molecule type" value="Genomic_DNA"/>
</dbReference>
<keyword evidence="4 7" id="KW-0812">Transmembrane</keyword>
<comment type="similarity">
    <text evidence="2">Belongs to the polysaccharide synthase family.</text>
</comment>
<evidence type="ECO:0000256" key="7">
    <source>
        <dbReference type="SAM" id="Phobius"/>
    </source>
</evidence>
<dbReference type="InterPro" id="IPR050833">
    <property type="entry name" value="Poly_Biosynth_Transport"/>
</dbReference>
<gene>
    <name evidence="8" type="primary">wzxC</name>
    <name evidence="8" type="ORF">MELA_00866</name>
</gene>
<feature type="transmembrane region" description="Helical" evidence="7">
    <location>
        <begin position="21"/>
        <end position="39"/>
    </location>
</feature>
<dbReference type="Pfam" id="PF13440">
    <property type="entry name" value="Polysacc_synt_3"/>
    <property type="match status" value="1"/>
</dbReference>
<feature type="transmembrane region" description="Helical" evidence="7">
    <location>
        <begin position="154"/>
        <end position="174"/>
    </location>
</feature>
<evidence type="ECO:0000256" key="3">
    <source>
        <dbReference type="ARBA" id="ARBA00022475"/>
    </source>
</evidence>
<feature type="transmembrane region" description="Helical" evidence="7">
    <location>
        <begin position="362"/>
        <end position="380"/>
    </location>
</feature>
<evidence type="ECO:0000256" key="1">
    <source>
        <dbReference type="ARBA" id="ARBA00004651"/>
    </source>
</evidence>
<evidence type="ECO:0000313" key="9">
    <source>
        <dbReference type="Proteomes" id="UP000334340"/>
    </source>
</evidence>
<keyword evidence="3" id="KW-1003">Cell membrane</keyword>
<dbReference type="PRINTS" id="PR00173">
    <property type="entry name" value="EDTRNSPORT"/>
</dbReference>
<keyword evidence="9" id="KW-1185">Reference proteome</keyword>
<feature type="transmembrane region" description="Helical" evidence="7">
    <location>
        <begin position="45"/>
        <end position="70"/>
    </location>
</feature>
<feature type="transmembrane region" description="Helical" evidence="7">
    <location>
        <begin position="82"/>
        <end position="102"/>
    </location>
</feature>
<feature type="transmembrane region" description="Helical" evidence="7">
    <location>
        <begin position="322"/>
        <end position="342"/>
    </location>
</feature>
<protein>
    <submittedName>
        <fullName evidence="8">Lipopolysaccharide biosynthesis protein WzxC</fullName>
    </submittedName>
</protein>
<proteinExistence type="inferred from homology"/>
<keyword evidence="6 7" id="KW-0472">Membrane</keyword>
<comment type="subcellular location">
    <subcellularLocation>
        <location evidence="1">Cell membrane</location>
        <topology evidence="1">Multi-pass membrane protein</topology>
    </subcellularLocation>
</comment>
<feature type="transmembrane region" description="Helical" evidence="7">
    <location>
        <begin position="211"/>
        <end position="230"/>
    </location>
</feature>
<dbReference type="Proteomes" id="UP000334340">
    <property type="component" value="Unassembled WGS sequence"/>
</dbReference>
<feature type="transmembrane region" description="Helical" evidence="7">
    <location>
        <begin position="180"/>
        <end position="204"/>
    </location>
</feature>
<accession>A0A564ZH62</accession>
<dbReference type="PANTHER" id="PTHR30250:SF10">
    <property type="entry name" value="LIPOPOLYSACCHARIDE BIOSYNTHESIS PROTEIN WZXC"/>
    <property type="match status" value="1"/>
</dbReference>
<organism evidence="8 9">
    <name type="scientific">Candidatus Methylomirabilis lanthanidiphila</name>
    <dbReference type="NCBI Taxonomy" id="2211376"/>
    <lineage>
        <taxon>Bacteria</taxon>
        <taxon>Candidatus Methylomirabilota</taxon>
        <taxon>Candidatus Methylomirabilia</taxon>
        <taxon>Candidatus Methylomirabilales</taxon>
        <taxon>Candidatus Methylomirabilaceae</taxon>
        <taxon>Candidatus Methylomirabilis</taxon>
    </lineage>
</organism>
<evidence type="ECO:0000313" key="8">
    <source>
        <dbReference type="EMBL" id="VUZ84493.1"/>
    </source>
</evidence>
<feature type="transmembrane region" description="Helical" evidence="7">
    <location>
        <begin position="386"/>
        <end position="407"/>
    </location>
</feature>
<keyword evidence="5 7" id="KW-1133">Transmembrane helix</keyword>
<feature type="transmembrane region" description="Helical" evidence="7">
    <location>
        <begin position="450"/>
        <end position="470"/>
    </location>
</feature>
<reference evidence="8 9" key="1">
    <citation type="submission" date="2019-07" db="EMBL/GenBank/DDBJ databases">
        <authorList>
            <person name="Cremers G."/>
        </authorList>
    </citation>
    <scope>NUCLEOTIDE SEQUENCE [LARGE SCALE GENOMIC DNA]</scope>
</reference>